<sequence>MNSLRVALVGCGRMGASTTERTRSMLPPAWLPLSHAEAIAEHPGLQLVSVCDGDGDRAMAVGERLGIPPAACMTDAVKMLASVQPDILAVATRTPGRLEIIRAAVKHGVRGIHSEKPLAQHLAEGESLMAEIAETGIYFTYGTLRRFMAPYRVAKMMVDRGDIGEVREINIAHNYRELLMWSHPHSVDLLLFFGGREIETVNAVCDFGSATATEKLIDCDPKVEFAHVVFANGTRGLISSSTGMSVTISGTEGAIRVVSNGERVELHRKVSPESVYFSDVVPVPVQVERSGTSQAFLELYNAIVEGTPPTISPEEVALNQRVLWAIASSGLQQGKAVRLNDINSQMVITGRFGELYA</sequence>
<dbReference type="InterPro" id="IPR051317">
    <property type="entry name" value="Gfo/Idh/MocA_oxidoreduct"/>
</dbReference>
<dbReference type="Gene3D" id="3.30.360.10">
    <property type="entry name" value="Dihydrodipicolinate Reductase, domain 2"/>
    <property type="match status" value="1"/>
</dbReference>
<dbReference type="InterPro" id="IPR000683">
    <property type="entry name" value="Gfo/Idh/MocA-like_OxRdtase_N"/>
</dbReference>
<feature type="domain" description="Gfo/Idh/MocA-like oxidoreductase N-terminal" evidence="3">
    <location>
        <begin position="5"/>
        <end position="140"/>
    </location>
</feature>
<dbReference type="InterPro" id="IPR036291">
    <property type="entry name" value="NAD(P)-bd_dom_sf"/>
</dbReference>
<dbReference type="AlphaFoldDB" id="A0AAU8CZA1"/>
<name>A0AAU8CZA1_9HYPH</name>
<geneLocation type="plasmid" evidence="4">
    <name>pMk2240A</name>
</geneLocation>
<dbReference type="EMBL" id="CP159256">
    <property type="protein sequence ID" value="XCG52146.1"/>
    <property type="molecule type" value="Genomic_DNA"/>
</dbReference>
<dbReference type="PANTHER" id="PTHR43708:SF5">
    <property type="entry name" value="CONSERVED EXPRESSED OXIDOREDUCTASE (EUROFUNG)-RELATED"/>
    <property type="match status" value="1"/>
</dbReference>
<dbReference type="SUPFAM" id="SSF51735">
    <property type="entry name" value="NAD(P)-binding Rossmann-fold domains"/>
    <property type="match status" value="1"/>
</dbReference>
<evidence type="ECO:0000313" key="4">
    <source>
        <dbReference type="EMBL" id="XCG52146.1"/>
    </source>
</evidence>
<dbReference type="Gene3D" id="3.40.50.720">
    <property type="entry name" value="NAD(P)-binding Rossmann-like Domain"/>
    <property type="match status" value="1"/>
</dbReference>
<dbReference type="GO" id="GO:0016491">
    <property type="term" value="F:oxidoreductase activity"/>
    <property type="evidence" value="ECO:0007669"/>
    <property type="project" value="UniProtKB-KW"/>
</dbReference>
<protein>
    <submittedName>
        <fullName evidence="4">Gfo/Idh/MocA family oxidoreductase</fullName>
    </submittedName>
</protein>
<dbReference type="RefSeq" id="WP_353646354.1">
    <property type="nucleotide sequence ID" value="NZ_CP159256.1"/>
</dbReference>
<keyword evidence="4" id="KW-0614">Plasmid</keyword>
<dbReference type="GO" id="GO:0000166">
    <property type="term" value="F:nucleotide binding"/>
    <property type="evidence" value="ECO:0007669"/>
    <property type="project" value="InterPro"/>
</dbReference>
<gene>
    <name evidence="4" type="ORF">ABVK50_32120</name>
</gene>
<evidence type="ECO:0000256" key="2">
    <source>
        <dbReference type="ARBA" id="ARBA00023002"/>
    </source>
</evidence>
<proteinExistence type="inferred from homology"/>
<dbReference type="PANTHER" id="PTHR43708">
    <property type="entry name" value="CONSERVED EXPRESSED OXIDOREDUCTASE (EUROFUNG)"/>
    <property type="match status" value="1"/>
</dbReference>
<evidence type="ECO:0000256" key="1">
    <source>
        <dbReference type="ARBA" id="ARBA00010928"/>
    </source>
</evidence>
<accession>A0AAU8CZA1</accession>
<keyword evidence="2" id="KW-0560">Oxidoreductase</keyword>
<dbReference type="Pfam" id="PF01408">
    <property type="entry name" value="GFO_IDH_MocA"/>
    <property type="match status" value="1"/>
</dbReference>
<evidence type="ECO:0000259" key="3">
    <source>
        <dbReference type="Pfam" id="PF01408"/>
    </source>
</evidence>
<organism evidence="4">
    <name type="scientific">Mesorhizobium sp. WSM2240</name>
    <dbReference type="NCBI Taxonomy" id="3228851"/>
    <lineage>
        <taxon>Bacteria</taxon>
        <taxon>Pseudomonadati</taxon>
        <taxon>Pseudomonadota</taxon>
        <taxon>Alphaproteobacteria</taxon>
        <taxon>Hyphomicrobiales</taxon>
        <taxon>Phyllobacteriaceae</taxon>
        <taxon>Mesorhizobium</taxon>
    </lineage>
</organism>
<comment type="similarity">
    <text evidence="1">Belongs to the Gfo/Idh/MocA family.</text>
</comment>
<dbReference type="SUPFAM" id="SSF55347">
    <property type="entry name" value="Glyceraldehyde-3-phosphate dehydrogenase-like, C-terminal domain"/>
    <property type="match status" value="1"/>
</dbReference>
<reference evidence="4" key="1">
    <citation type="submission" date="2024-06" db="EMBL/GenBank/DDBJ databases">
        <title>Mesorhizobium karijinii sp. nov., a symbiont of the iconic Swainsona formosa from arid Australia.</title>
        <authorList>
            <person name="Hill Y.J."/>
            <person name="Watkin E.L.J."/>
            <person name="O'Hara G.W."/>
            <person name="Terpolilli J."/>
            <person name="Tye M.L."/>
            <person name="Kohlmeier M.G."/>
        </authorList>
    </citation>
    <scope>NUCLEOTIDE SEQUENCE</scope>
    <source>
        <strain evidence="4">WSM2240</strain>
        <plasmid evidence="4">pMk2240A</plasmid>
    </source>
</reference>